<evidence type="ECO:0000256" key="5">
    <source>
        <dbReference type="ARBA" id="ARBA00023136"/>
    </source>
</evidence>
<protein>
    <submittedName>
        <fullName evidence="7">LptF/LptG family permease</fullName>
    </submittedName>
</protein>
<reference evidence="7" key="1">
    <citation type="journal article" date="2021" name="PeerJ">
        <title>Extensive microbial diversity within the chicken gut microbiome revealed by metagenomics and culture.</title>
        <authorList>
            <person name="Gilroy R."/>
            <person name="Ravi A."/>
            <person name="Getino M."/>
            <person name="Pursley I."/>
            <person name="Horton D.L."/>
            <person name="Alikhan N.F."/>
            <person name="Baker D."/>
            <person name="Gharbi K."/>
            <person name="Hall N."/>
            <person name="Watson M."/>
            <person name="Adriaenssens E.M."/>
            <person name="Foster-Nyarko E."/>
            <person name="Jarju S."/>
            <person name="Secka A."/>
            <person name="Antonio M."/>
            <person name="Oren A."/>
            <person name="Chaudhuri R.R."/>
            <person name="La Ragione R."/>
            <person name="Hildebrand F."/>
            <person name="Pallen M.J."/>
        </authorList>
    </citation>
    <scope>NUCLEOTIDE SEQUENCE</scope>
    <source>
        <strain evidence="7">ChiBcec15-1070</strain>
    </source>
</reference>
<dbReference type="PANTHER" id="PTHR33529:SF6">
    <property type="entry name" value="YJGP_YJGQ FAMILY PERMEASE"/>
    <property type="match status" value="1"/>
</dbReference>
<comment type="subcellular location">
    <subcellularLocation>
        <location evidence="1">Cell membrane</location>
        <topology evidence="1">Multi-pass membrane protein</topology>
    </subcellularLocation>
</comment>
<dbReference type="PANTHER" id="PTHR33529">
    <property type="entry name" value="SLR0882 PROTEIN-RELATED"/>
    <property type="match status" value="1"/>
</dbReference>
<accession>A0A9D1TY30</accession>
<evidence type="ECO:0000256" key="3">
    <source>
        <dbReference type="ARBA" id="ARBA00022692"/>
    </source>
</evidence>
<name>A0A9D1TY30_9BACT</name>
<keyword evidence="4 6" id="KW-1133">Transmembrane helix</keyword>
<feature type="transmembrane region" description="Helical" evidence="6">
    <location>
        <begin position="12"/>
        <end position="33"/>
    </location>
</feature>
<dbReference type="InterPro" id="IPR005495">
    <property type="entry name" value="LptG/LptF_permease"/>
</dbReference>
<dbReference type="GO" id="GO:0015920">
    <property type="term" value="P:lipopolysaccharide transport"/>
    <property type="evidence" value="ECO:0007669"/>
    <property type="project" value="TreeGrafter"/>
</dbReference>
<feature type="transmembrane region" description="Helical" evidence="6">
    <location>
        <begin position="394"/>
        <end position="411"/>
    </location>
</feature>
<keyword evidence="2" id="KW-1003">Cell membrane</keyword>
<feature type="transmembrane region" description="Helical" evidence="6">
    <location>
        <begin position="369"/>
        <end position="387"/>
    </location>
</feature>
<reference evidence="7" key="2">
    <citation type="submission" date="2021-04" db="EMBL/GenBank/DDBJ databases">
        <authorList>
            <person name="Gilroy R."/>
        </authorList>
    </citation>
    <scope>NUCLEOTIDE SEQUENCE</scope>
    <source>
        <strain evidence="7">ChiBcec15-1070</strain>
    </source>
</reference>
<keyword evidence="5 6" id="KW-0472">Membrane</keyword>
<keyword evidence="3 6" id="KW-0812">Transmembrane</keyword>
<dbReference type="GO" id="GO:0043190">
    <property type="term" value="C:ATP-binding cassette (ABC) transporter complex"/>
    <property type="evidence" value="ECO:0007669"/>
    <property type="project" value="TreeGrafter"/>
</dbReference>
<evidence type="ECO:0000313" key="7">
    <source>
        <dbReference type="EMBL" id="HIW11148.1"/>
    </source>
</evidence>
<dbReference type="AlphaFoldDB" id="A0A9D1TY30"/>
<evidence type="ECO:0000256" key="6">
    <source>
        <dbReference type="SAM" id="Phobius"/>
    </source>
</evidence>
<proteinExistence type="predicted"/>
<evidence type="ECO:0000256" key="2">
    <source>
        <dbReference type="ARBA" id="ARBA00022475"/>
    </source>
</evidence>
<feature type="transmembrane region" description="Helical" evidence="6">
    <location>
        <begin position="423"/>
        <end position="446"/>
    </location>
</feature>
<dbReference type="EMBL" id="DXHL01000031">
    <property type="protein sequence ID" value="HIW11148.1"/>
    <property type="molecule type" value="Genomic_DNA"/>
</dbReference>
<dbReference type="Proteomes" id="UP000823926">
    <property type="component" value="Unassembled WGS sequence"/>
</dbReference>
<evidence type="ECO:0000256" key="1">
    <source>
        <dbReference type="ARBA" id="ARBA00004651"/>
    </source>
</evidence>
<comment type="caution">
    <text evidence="7">The sequence shown here is derived from an EMBL/GenBank/DDBJ whole genome shotgun (WGS) entry which is preliminary data.</text>
</comment>
<evidence type="ECO:0000313" key="8">
    <source>
        <dbReference type="Proteomes" id="UP000823926"/>
    </source>
</evidence>
<gene>
    <name evidence="7" type="ORF">H9888_06595</name>
</gene>
<feature type="transmembrane region" description="Helical" evidence="6">
    <location>
        <begin position="99"/>
        <end position="118"/>
    </location>
</feature>
<sequence length="493" mass="56636">MKTVYRFVLKAYVGPMVLTFFIVMFILLMHYLWMHIDELVGKGLGPGVIMELVFYASATLIPMGLPLATLLASIMTMGNLGENNELLALKAAGISLPRIMKPLIILMVVVCVGSFFVINNFTPYSYKKMFALLSDISKQKQEMKFQDGIFFNGIPDMSIRIGHQDPETNKLTDILIFNNKTYRKMQTTVADSGYIRISDDKKYLIVNLYNGQIYEENRDYQWFSQNELSHHIFDEQKLLIPLSGFAFERSDQEEFASSSETKNMKQLSHSIDSLRYAQDSMVTNFENRLVKSHLLRNISYVELDSIPTLHPRSVMRMLDTMDVESRNSIFSQASNWADEARSYASYESEYMSYTSQLLYRAQADFQRKIALPFSIMIFFLIGAPLGAIIRKGGLGMPIVVSVLFFVVYYIITITGEKFVKDGAWPAFLGIWLSSFILFPIAIFLTYKSTNDSALFNAEAYKKRLEPIVRLYQKIKAFLQRNKNQTQYHGQKTE</sequence>
<dbReference type="Pfam" id="PF03739">
    <property type="entry name" value="LptF_LptG"/>
    <property type="match status" value="1"/>
</dbReference>
<organism evidence="7 8">
    <name type="scientific">Candidatus Rikenella faecigallinarum</name>
    <dbReference type="NCBI Taxonomy" id="2838745"/>
    <lineage>
        <taxon>Bacteria</taxon>
        <taxon>Pseudomonadati</taxon>
        <taxon>Bacteroidota</taxon>
        <taxon>Bacteroidia</taxon>
        <taxon>Bacteroidales</taxon>
        <taxon>Rikenellaceae</taxon>
        <taxon>Rikenella</taxon>
    </lineage>
</organism>
<evidence type="ECO:0000256" key="4">
    <source>
        <dbReference type="ARBA" id="ARBA00022989"/>
    </source>
</evidence>
<feature type="transmembrane region" description="Helical" evidence="6">
    <location>
        <begin position="53"/>
        <end position="78"/>
    </location>
</feature>